<dbReference type="RefSeq" id="WP_144261323.1">
    <property type="nucleotide sequence ID" value="NZ_QMDX01000003.1"/>
</dbReference>
<keyword evidence="1" id="KW-0378">Hydrolase</keyword>
<dbReference type="NCBIfam" id="TIGR00369">
    <property type="entry name" value="unchar_dom_1"/>
    <property type="match status" value="1"/>
</dbReference>
<dbReference type="InterPro" id="IPR029069">
    <property type="entry name" value="HotDog_dom_sf"/>
</dbReference>
<dbReference type="Gene3D" id="3.10.129.10">
    <property type="entry name" value="Hotdog Thioesterase"/>
    <property type="match status" value="1"/>
</dbReference>
<dbReference type="PANTHER" id="PTHR43240">
    <property type="entry name" value="1,4-DIHYDROXY-2-NAPHTHOYL-COA THIOESTERASE 1"/>
    <property type="match status" value="1"/>
</dbReference>
<reference evidence="4 5" key="1">
    <citation type="submission" date="2018-06" db="EMBL/GenBank/DDBJ databases">
        <title>Natronomonas sp. F16-60 a new haloarchaeon isolated from a solar saltern of Isla Cristina, Huelva, Spain.</title>
        <authorList>
            <person name="Duran-Viseras A."/>
            <person name="Sanchez-Porro C."/>
            <person name="Ventosa A."/>
        </authorList>
    </citation>
    <scope>NUCLEOTIDE SEQUENCE [LARGE SCALE GENOMIC DNA]</scope>
    <source>
        <strain evidence="4 5">F16-60</strain>
    </source>
</reference>
<proteinExistence type="predicted"/>
<dbReference type="InterPro" id="IPR006683">
    <property type="entry name" value="Thioestr_dom"/>
</dbReference>
<comment type="caution">
    <text evidence="4">The sequence shown here is derived from an EMBL/GenBank/DDBJ whole genome shotgun (WGS) entry which is preliminary data.</text>
</comment>
<organism evidence="4 5">
    <name type="scientific">Haloglomus irregulare</name>
    <dbReference type="NCBI Taxonomy" id="2234134"/>
    <lineage>
        <taxon>Archaea</taxon>
        <taxon>Methanobacteriati</taxon>
        <taxon>Methanobacteriota</taxon>
        <taxon>Stenosarchaea group</taxon>
        <taxon>Halobacteria</taxon>
        <taxon>Halobacteriales</taxon>
        <taxon>Natronomonadaceae</taxon>
        <taxon>Haloglomus</taxon>
    </lineage>
</organism>
<accession>A0A554NB31</accession>
<evidence type="ECO:0000313" key="5">
    <source>
        <dbReference type="Proteomes" id="UP000319894"/>
    </source>
</evidence>
<feature type="region of interest" description="Disordered" evidence="2">
    <location>
        <begin position="134"/>
        <end position="161"/>
    </location>
</feature>
<dbReference type="PANTHER" id="PTHR43240:SF20">
    <property type="entry name" value="MEDIUM_LONG-CHAIN ACYL-COA THIOESTERASE YIGI"/>
    <property type="match status" value="1"/>
</dbReference>
<feature type="domain" description="Thioesterase" evidence="3">
    <location>
        <begin position="61"/>
        <end position="134"/>
    </location>
</feature>
<evidence type="ECO:0000313" key="4">
    <source>
        <dbReference type="EMBL" id="TSD14607.1"/>
    </source>
</evidence>
<sequence>MPDGAHEMPDDAAARITEYLEDRHQFLSWLGFTVEEFSADRLVGRIPFDDKLTNPTDPPTVQGGVASTLVDTTGGIALRPYLTDPVNDGIATITLNVNYLRRAAGDLVATAEPIRAGGSVGVSYIEVVSEVPGEGEKPVAAGTGAYRLFNSERPDEEADPE</sequence>
<protein>
    <submittedName>
        <fullName evidence="4">PaaI family thioesterase</fullName>
    </submittedName>
</protein>
<name>A0A554NB31_9EURY</name>
<dbReference type="SUPFAM" id="SSF54637">
    <property type="entry name" value="Thioesterase/thiol ester dehydrase-isomerase"/>
    <property type="match status" value="1"/>
</dbReference>
<evidence type="ECO:0000259" key="3">
    <source>
        <dbReference type="Pfam" id="PF03061"/>
    </source>
</evidence>
<dbReference type="AlphaFoldDB" id="A0A554NB31"/>
<dbReference type="CDD" id="cd03443">
    <property type="entry name" value="PaaI_thioesterase"/>
    <property type="match status" value="1"/>
</dbReference>
<evidence type="ECO:0000256" key="2">
    <source>
        <dbReference type="SAM" id="MobiDB-lite"/>
    </source>
</evidence>
<dbReference type="GO" id="GO:0016787">
    <property type="term" value="F:hydrolase activity"/>
    <property type="evidence" value="ECO:0007669"/>
    <property type="project" value="UniProtKB-KW"/>
</dbReference>
<dbReference type="InterPro" id="IPR003736">
    <property type="entry name" value="PAAI_dom"/>
</dbReference>
<gene>
    <name evidence="4" type="ORF">DP107_06370</name>
</gene>
<keyword evidence="5" id="KW-1185">Reference proteome</keyword>
<dbReference type="Proteomes" id="UP000319894">
    <property type="component" value="Unassembled WGS sequence"/>
</dbReference>
<dbReference type="Pfam" id="PF03061">
    <property type="entry name" value="4HBT"/>
    <property type="match status" value="1"/>
</dbReference>
<dbReference type="EMBL" id="QMDX01000003">
    <property type="protein sequence ID" value="TSD14607.1"/>
    <property type="molecule type" value="Genomic_DNA"/>
</dbReference>
<evidence type="ECO:0000256" key="1">
    <source>
        <dbReference type="ARBA" id="ARBA00022801"/>
    </source>
</evidence>
<dbReference type="InParanoid" id="A0A554NB31"/>